<dbReference type="RefSeq" id="WP_013148879.1">
    <property type="nucleotide sequence ID" value="NC_014207.1"/>
</dbReference>
<evidence type="ECO:0000256" key="5">
    <source>
        <dbReference type="ARBA" id="ARBA00022538"/>
    </source>
</evidence>
<feature type="transmembrane region" description="Helical" evidence="11">
    <location>
        <begin position="295"/>
        <end position="317"/>
    </location>
</feature>
<keyword evidence="4" id="KW-0050">Antiport</keyword>
<evidence type="ECO:0000256" key="11">
    <source>
        <dbReference type="SAM" id="Phobius"/>
    </source>
</evidence>
<dbReference type="Gene3D" id="1.20.1530.20">
    <property type="match status" value="1"/>
</dbReference>
<evidence type="ECO:0000256" key="8">
    <source>
        <dbReference type="ARBA" id="ARBA00022989"/>
    </source>
</evidence>
<dbReference type="Pfam" id="PF00999">
    <property type="entry name" value="Na_H_Exchanger"/>
    <property type="match status" value="1"/>
</dbReference>
<proteinExistence type="inferred from homology"/>
<dbReference type="Gene3D" id="3.40.50.720">
    <property type="entry name" value="NAD(P)-binding Rossmann-like Domain"/>
    <property type="match status" value="1"/>
</dbReference>
<dbReference type="Pfam" id="PF02254">
    <property type="entry name" value="TrkA_N"/>
    <property type="match status" value="1"/>
</dbReference>
<dbReference type="GO" id="GO:0005886">
    <property type="term" value="C:plasma membrane"/>
    <property type="evidence" value="ECO:0007669"/>
    <property type="project" value="TreeGrafter"/>
</dbReference>
<evidence type="ECO:0000256" key="4">
    <source>
        <dbReference type="ARBA" id="ARBA00022449"/>
    </source>
</evidence>
<evidence type="ECO:0000256" key="3">
    <source>
        <dbReference type="ARBA" id="ARBA00022448"/>
    </source>
</evidence>
<name>D7DLA0_METV0</name>
<keyword evidence="5" id="KW-0633">Potassium transport</keyword>
<evidence type="ECO:0000256" key="1">
    <source>
        <dbReference type="ARBA" id="ARBA00004127"/>
    </source>
</evidence>
<gene>
    <name evidence="13" type="ordered locus">M301_2204</name>
</gene>
<evidence type="ECO:0000256" key="7">
    <source>
        <dbReference type="ARBA" id="ARBA00022958"/>
    </source>
</evidence>
<dbReference type="eggNOG" id="COG0475">
    <property type="taxonomic scope" value="Bacteria"/>
</dbReference>
<feature type="transmembrane region" description="Helical" evidence="11">
    <location>
        <begin position="324"/>
        <end position="346"/>
    </location>
</feature>
<dbReference type="PANTHER" id="PTHR46157">
    <property type="entry name" value="K(+) EFFLUX ANTIPORTER 3, CHLOROPLASTIC"/>
    <property type="match status" value="1"/>
</dbReference>
<comment type="subcellular location">
    <subcellularLocation>
        <location evidence="1">Endomembrane system</location>
        <topology evidence="1">Multi-pass membrane protein</topology>
    </subcellularLocation>
</comment>
<evidence type="ECO:0000256" key="10">
    <source>
        <dbReference type="ARBA" id="ARBA00023136"/>
    </source>
</evidence>
<dbReference type="PROSITE" id="PS51201">
    <property type="entry name" value="RCK_N"/>
    <property type="match status" value="1"/>
</dbReference>
<dbReference type="HOGENOM" id="CLU_005126_9_3_4"/>
<dbReference type="Proteomes" id="UP000000383">
    <property type="component" value="Chromosome"/>
</dbReference>
<dbReference type="eggNOG" id="COG1226">
    <property type="taxonomic scope" value="Bacteria"/>
</dbReference>
<keyword evidence="6 11" id="KW-0812">Transmembrane</keyword>
<dbReference type="InterPro" id="IPR004771">
    <property type="entry name" value="K/H_exchanger"/>
</dbReference>
<dbReference type="InterPro" id="IPR038770">
    <property type="entry name" value="Na+/solute_symporter_sf"/>
</dbReference>
<organism evidence="13 14">
    <name type="scientific">Methylotenera versatilis (strain 301)</name>
    <dbReference type="NCBI Taxonomy" id="666681"/>
    <lineage>
        <taxon>Bacteria</taxon>
        <taxon>Pseudomonadati</taxon>
        <taxon>Pseudomonadota</taxon>
        <taxon>Betaproteobacteria</taxon>
        <taxon>Nitrosomonadales</taxon>
        <taxon>Methylophilaceae</taxon>
        <taxon>Methylotenera</taxon>
    </lineage>
</organism>
<dbReference type="SUPFAM" id="SSF51735">
    <property type="entry name" value="NAD(P)-binding Rossmann-fold domains"/>
    <property type="match status" value="1"/>
</dbReference>
<dbReference type="PANTHER" id="PTHR46157:SF4">
    <property type="entry name" value="K(+) EFFLUX ANTIPORTER 3, CHLOROPLASTIC"/>
    <property type="match status" value="1"/>
</dbReference>
<dbReference type="InterPro" id="IPR036291">
    <property type="entry name" value="NAD(P)-bd_dom_sf"/>
</dbReference>
<dbReference type="NCBIfam" id="TIGR00932">
    <property type="entry name" value="2a37"/>
    <property type="match status" value="1"/>
</dbReference>
<keyword evidence="14" id="KW-1185">Reference proteome</keyword>
<evidence type="ECO:0000256" key="9">
    <source>
        <dbReference type="ARBA" id="ARBA00023065"/>
    </source>
</evidence>
<accession>D7DLA0</accession>
<dbReference type="GO" id="GO:0015297">
    <property type="term" value="F:antiporter activity"/>
    <property type="evidence" value="ECO:0007669"/>
    <property type="project" value="UniProtKB-KW"/>
</dbReference>
<dbReference type="InterPro" id="IPR006153">
    <property type="entry name" value="Cation/H_exchanger_TM"/>
</dbReference>
<feature type="transmembrane region" description="Helical" evidence="11">
    <location>
        <begin position="183"/>
        <end position="202"/>
    </location>
</feature>
<feature type="transmembrane region" description="Helical" evidence="11">
    <location>
        <begin position="87"/>
        <end position="105"/>
    </location>
</feature>
<evidence type="ECO:0000259" key="12">
    <source>
        <dbReference type="PROSITE" id="PS51201"/>
    </source>
</evidence>
<dbReference type="EMBL" id="CP002056">
    <property type="protein sequence ID" value="ADI30571.1"/>
    <property type="molecule type" value="Genomic_DNA"/>
</dbReference>
<feature type="transmembrane region" description="Helical" evidence="11">
    <location>
        <begin position="56"/>
        <end position="75"/>
    </location>
</feature>
<keyword evidence="3" id="KW-0813">Transport</keyword>
<dbReference type="GO" id="GO:1902600">
    <property type="term" value="P:proton transmembrane transport"/>
    <property type="evidence" value="ECO:0007669"/>
    <property type="project" value="InterPro"/>
</dbReference>
<evidence type="ECO:0000256" key="6">
    <source>
        <dbReference type="ARBA" id="ARBA00022692"/>
    </source>
</evidence>
<evidence type="ECO:0000313" key="14">
    <source>
        <dbReference type="Proteomes" id="UP000000383"/>
    </source>
</evidence>
<dbReference type="FunFam" id="3.40.50.720:FF:000036">
    <property type="entry name" value="Glutathione-regulated potassium-efflux system protein KefB"/>
    <property type="match status" value="1"/>
</dbReference>
<dbReference type="STRING" id="666681.M301_2204"/>
<evidence type="ECO:0000256" key="2">
    <source>
        <dbReference type="ARBA" id="ARBA00005551"/>
    </source>
</evidence>
<keyword evidence="10 11" id="KW-0472">Membrane</keyword>
<feature type="domain" description="RCK N-terminal" evidence="12">
    <location>
        <begin position="396"/>
        <end position="510"/>
    </location>
</feature>
<feature type="transmembrane region" description="Helical" evidence="11">
    <location>
        <begin position="32"/>
        <end position="50"/>
    </location>
</feature>
<dbReference type="OrthoDB" id="9781411at2"/>
<evidence type="ECO:0000313" key="13">
    <source>
        <dbReference type="EMBL" id="ADI30571.1"/>
    </source>
</evidence>
<feature type="transmembrane region" description="Helical" evidence="11">
    <location>
        <begin position="214"/>
        <end position="232"/>
    </location>
</feature>
<comment type="similarity">
    <text evidence="2">Belongs to the monovalent cation:proton antiporter 2 (CPA2) transporter (TC 2.A.37) family.</text>
</comment>
<keyword evidence="7" id="KW-0630">Potassium</keyword>
<feature type="transmembrane region" description="Helical" evidence="11">
    <location>
        <begin position="148"/>
        <end position="171"/>
    </location>
</feature>
<sequence>MNSPNFLVQATIYLSSAIILVPLFKRLGLGSVLGYLLAGILIGPYALKLIPDPEQVLHFSEFGVVLMLFLVGLELESQKVWELRKVLFGLGGLQVVSTIALVTFATHMMGFTWSIAIVIGMGVAMSSTAIGLTSLTEKKQLSTPGGQASFATLLFQDLSVIPIFMLLALIAPNNAKSGFDIWAVAKAIAVILAIVFASRTLLRPIMRIVAKTGIREIFVAFSLLLVIGVSLAMQSVGLSMALGTFLAGVLLADSEYRYELRLDIEPVKGLLLGLFFIAVGMSVDLSLLANSPLLIFGLALLIVITKMSILIGLGLSFKYSIRDALLFSVTLSQIGEFAFVIFGAALTQQTIPRETYNILNAVVAVSMLITPILLLLYDRFLVLDCGERPKDAIEENNAVIIAGFGRFGQIVGRVLLAKGITATLIDNDPNQVDLMREFGWRCYYGDASRLDILEEAGIAKAKLFIIAVNDPEATLSVAKLVKERWPNVAIVVRARSRTDAFDLRDLDLYPIRETFYSSLEAARHALLAIGESPASAAKIIKHFEIHDLEQLEATRSIRHDRSAIFSLAEKGRQDLKTLFELEQPRAENKLKGSD</sequence>
<dbReference type="GO" id="GO:0012505">
    <property type="term" value="C:endomembrane system"/>
    <property type="evidence" value="ECO:0007669"/>
    <property type="project" value="UniProtKB-SubCell"/>
</dbReference>
<reference evidence="14" key="1">
    <citation type="submission" date="2010-05" db="EMBL/GenBank/DDBJ databases">
        <title>Complete sequence of Methylotenera sp. 301.</title>
        <authorList>
            <person name="Lucas S."/>
            <person name="Copeland A."/>
            <person name="Lapidus A."/>
            <person name="Cheng J.-F."/>
            <person name="Bruce D."/>
            <person name="Goodwin L."/>
            <person name="Pitluck S."/>
            <person name="Clum A."/>
            <person name="Land M."/>
            <person name="Hauser L."/>
            <person name="Kyrpides N."/>
            <person name="Ivanova N."/>
            <person name="Chistoservova L."/>
            <person name="Kalyuzhnaya M."/>
            <person name="Woyke T."/>
        </authorList>
    </citation>
    <scope>NUCLEOTIDE SEQUENCE [LARGE SCALE GENOMIC DNA]</scope>
    <source>
        <strain evidence="14">301</strain>
    </source>
</reference>
<dbReference type="InterPro" id="IPR003148">
    <property type="entry name" value="RCK_N"/>
</dbReference>
<dbReference type="AlphaFoldDB" id="D7DLA0"/>
<keyword evidence="8 11" id="KW-1133">Transmembrane helix</keyword>
<protein>
    <submittedName>
        <fullName evidence="13">Potassium efflux system protein</fullName>
    </submittedName>
</protein>
<dbReference type="GO" id="GO:0006813">
    <property type="term" value="P:potassium ion transport"/>
    <property type="evidence" value="ECO:0007669"/>
    <property type="project" value="UniProtKB-KW"/>
</dbReference>
<dbReference type="KEGG" id="meh:M301_2204"/>
<reference evidence="13 14" key="2">
    <citation type="journal article" date="2011" name="J. Bacteriol.">
        <title>Genomes of three methylotrophs from a single niche uncover genetic and metabolic divergence of Methylophilaceae.</title>
        <authorList>
            <person name="Lapidus A."/>
            <person name="Clum A."/>
            <person name="Labutti K."/>
            <person name="Kaluzhnaya M.G."/>
            <person name="Lim S."/>
            <person name="Beck D.A."/>
            <person name="Glavina Del Rio T."/>
            <person name="Nolan M."/>
            <person name="Mavromatis K."/>
            <person name="Huntemann M."/>
            <person name="Lucas S."/>
            <person name="Lidstrom M.E."/>
            <person name="Ivanova N."/>
            <person name="Chistoserdova L."/>
        </authorList>
    </citation>
    <scope>NUCLEOTIDE SEQUENCE [LARGE SCALE GENOMIC DNA]</scope>
    <source>
        <strain evidence="13 14">301</strain>
    </source>
</reference>
<dbReference type="GO" id="GO:0008324">
    <property type="term" value="F:monoatomic cation transmembrane transporter activity"/>
    <property type="evidence" value="ECO:0007669"/>
    <property type="project" value="InterPro"/>
</dbReference>
<feature type="transmembrane region" description="Helical" evidence="11">
    <location>
        <begin position="111"/>
        <end position="136"/>
    </location>
</feature>
<feature type="transmembrane region" description="Helical" evidence="11">
    <location>
        <begin position="358"/>
        <end position="377"/>
    </location>
</feature>
<feature type="transmembrane region" description="Helical" evidence="11">
    <location>
        <begin position="6"/>
        <end position="25"/>
    </location>
</feature>
<keyword evidence="9" id="KW-0406">Ion transport</keyword>